<dbReference type="PROSITE" id="PS50983">
    <property type="entry name" value="FE_B12_PBP"/>
    <property type="match status" value="1"/>
</dbReference>
<evidence type="ECO:0000313" key="3">
    <source>
        <dbReference type="EMBL" id="PWB00754.1"/>
    </source>
</evidence>
<dbReference type="SUPFAM" id="SSF53807">
    <property type="entry name" value="Helical backbone' metal receptor"/>
    <property type="match status" value="1"/>
</dbReference>
<protein>
    <submittedName>
        <fullName evidence="3">Iron ABC transporter substrate-binding protein</fullName>
    </submittedName>
</protein>
<dbReference type="InterPro" id="IPR050902">
    <property type="entry name" value="ABC_Transporter_SBP"/>
</dbReference>
<dbReference type="FunFam" id="3.40.50.1980:FF:000025">
    <property type="entry name" value="Iron ABC transporter substrate-binding protein"/>
    <property type="match status" value="1"/>
</dbReference>
<dbReference type="EMBL" id="PUEC01000032">
    <property type="protein sequence ID" value="PWB00754.1"/>
    <property type="molecule type" value="Genomic_DNA"/>
</dbReference>
<keyword evidence="1" id="KW-0732">Signal</keyword>
<evidence type="ECO:0000256" key="1">
    <source>
        <dbReference type="SAM" id="SignalP"/>
    </source>
</evidence>
<feature type="domain" description="Fe/B12 periplasmic-binding" evidence="2">
    <location>
        <begin position="97"/>
        <end position="368"/>
    </location>
</feature>
<reference evidence="4" key="1">
    <citation type="submission" date="2018-02" db="EMBL/GenBank/DDBJ databases">
        <authorList>
            <person name="Clavel T."/>
            <person name="Strowig T."/>
        </authorList>
    </citation>
    <scope>NUCLEOTIDE SEQUENCE [LARGE SCALE GENOMIC DNA]</scope>
    <source>
        <strain evidence="4">DSM 103720</strain>
    </source>
</reference>
<dbReference type="Proteomes" id="UP000244905">
    <property type="component" value="Unassembled WGS sequence"/>
</dbReference>
<dbReference type="PANTHER" id="PTHR30535">
    <property type="entry name" value="VITAMIN B12-BINDING PROTEIN"/>
    <property type="match status" value="1"/>
</dbReference>
<dbReference type="PROSITE" id="PS51257">
    <property type="entry name" value="PROKAR_LIPOPROTEIN"/>
    <property type="match status" value="1"/>
</dbReference>
<evidence type="ECO:0000313" key="4">
    <source>
        <dbReference type="Proteomes" id="UP000244905"/>
    </source>
</evidence>
<feature type="signal peptide" evidence="1">
    <location>
        <begin position="1"/>
        <end position="25"/>
    </location>
</feature>
<comment type="caution">
    <text evidence="3">The sequence shown here is derived from an EMBL/GenBank/DDBJ whole genome shotgun (WGS) entry which is preliminary data.</text>
</comment>
<dbReference type="GO" id="GO:0071281">
    <property type="term" value="P:cellular response to iron ion"/>
    <property type="evidence" value="ECO:0007669"/>
    <property type="project" value="TreeGrafter"/>
</dbReference>
<dbReference type="CDD" id="cd01141">
    <property type="entry name" value="TroA_d"/>
    <property type="match status" value="1"/>
</dbReference>
<organism evidence="3 4">
    <name type="scientific">Duncaniella muris</name>
    <dbReference type="NCBI Taxonomy" id="2094150"/>
    <lineage>
        <taxon>Bacteria</taxon>
        <taxon>Pseudomonadati</taxon>
        <taxon>Bacteroidota</taxon>
        <taxon>Bacteroidia</taxon>
        <taxon>Bacteroidales</taxon>
        <taxon>Muribaculaceae</taxon>
        <taxon>Duncaniella</taxon>
    </lineage>
</organism>
<gene>
    <name evidence="3" type="ORF">C5O23_11875</name>
</gene>
<name>A0A2V1IN22_9BACT</name>
<dbReference type="Pfam" id="PF01497">
    <property type="entry name" value="Peripla_BP_2"/>
    <property type="match status" value="1"/>
</dbReference>
<dbReference type="FunFam" id="3.40.50.1980:FF:000023">
    <property type="entry name" value="Iron ABC transporter substrate-binding protein"/>
    <property type="match status" value="1"/>
</dbReference>
<accession>A0A2V1IN22</accession>
<dbReference type="Gene3D" id="3.40.50.1980">
    <property type="entry name" value="Nitrogenase molybdenum iron protein domain"/>
    <property type="match status" value="2"/>
</dbReference>
<dbReference type="AlphaFoldDB" id="A0A2V1IN22"/>
<feature type="chain" id="PRO_5015918194" evidence="1">
    <location>
        <begin position="26"/>
        <end position="380"/>
    </location>
</feature>
<evidence type="ECO:0000259" key="2">
    <source>
        <dbReference type="PROSITE" id="PS50983"/>
    </source>
</evidence>
<proteinExistence type="predicted"/>
<sequence length="380" mass="41443">MQKCKSFLGLCLLIVLLVACNGKKAASLSKFSNQLYIPEYASGFSIKGADGYESSIITVTNPWQGADSITTQLFIARGGESAPEGFTGQVLEGDASRIVAMSSTHIAMLDAVGEDGRVVGVSGIDYISNPVISANRDSIGDVGYEGNINYELLISLDPDLVLLYGVNGASSMEGKLNELGIPFMYVGDYLEESPLGKAEWMVALSEVVGKRNAGEQVFAGIPVRYNDLKKRVADTVLDAPSVMLNTPYGDSWFMPSTESYVARLVKDAGGDYIYKKNTGHASLPIDLEEAYKLTSEADMWLNVGMANTLDELRTSCPKFSDTRCFRNGSVWNNNLKTNAAGGNDYYESAVVNPDILLRDLVKIFHPELVEEDFVYYKQLK</sequence>
<dbReference type="GeneID" id="82527030"/>
<dbReference type="PANTHER" id="PTHR30535:SF34">
    <property type="entry name" value="MOLYBDATE-BINDING PROTEIN MOLA"/>
    <property type="match status" value="1"/>
</dbReference>
<dbReference type="RefSeq" id="WP_107033153.1">
    <property type="nucleotide sequence ID" value="NZ_PUEC01000032.1"/>
</dbReference>
<keyword evidence="4" id="KW-1185">Reference proteome</keyword>
<dbReference type="InterPro" id="IPR002491">
    <property type="entry name" value="ABC_transptr_periplasmic_BD"/>
</dbReference>